<dbReference type="GO" id="GO:0032259">
    <property type="term" value="P:methylation"/>
    <property type="evidence" value="ECO:0007669"/>
    <property type="project" value="UniProtKB-KW"/>
</dbReference>
<dbReference type="InterPro" id="IPR046977">
    <property type="entry name" value="RsmC/RlmG"/>
</dbReference>
<keyword evidence="5" id="KW-1185">Reference proteome</keyword>
<dbReference type="Proteomes" id="UP000243739">
    <property type="component" value="Unassembled WGS sequence"/>
</dbReference>
<dbReference type="SUPFAM" id="SSF53335">
    <property type="entry name" value="S-adenosyl-L-methionine-dependent methyltransferases"/>
    <property type="match status" value="1"/>
</dbReference>
<reference evidence="4 5" key="1">
    <citation type="submission" date="2016-09" db="EMBL/GenBank/DDBJ databases">
        <title>Draft genome sequence for the type strain of Vulcanibacillus modesticaldus BR, a strictly anaerobic, moderately thermophilic, and nitrate-reducing bacterium from deep sea-hydrothermal vents of the Mid-Atlantic Ridge.</title>
        <authorList>
            <person name="Abin C.A."/>
            <person name="Hollibaugh J.T."/>
        </authorList>
    </citation>
    <scope>NUCLEOTIDE SEQUENCE [LARGE SCALE GENOMIC DNA]</scope>
    <source>
        <strain evidence="4 5">BR</strain>
    </source>
</reference>
<dbReference type="PANTHER" id="PTHR47816">
    <property type="entry name" value="RIBOSOMAL RNA SMALL SUBUNIT METHYLTRANSFERASE C"/>
    <property type="match status" value="1"/>
</dbReference>
<sequence>MVNHYYSEKPNVGHDEKIIKSIFHNREFIFKTDAGVFSKNRVDFGSSLLIETFPVPNEAKILDLGCGYGPIGIIISSQLSKGEVHLVDINERAIELAKHNLITNQHHIGNNIEVYVKQSDGFTKIEERDFNYILLNPPIRAGKKLIHELFEQSYHHLSDKGELWIVIQKKQGAPSAIKKLEATFSQVDIVEKKKGYFIIKSTK</sequence>
<name>A0A1D2YS08_9BACI</name>
<evidence type="ECO:0000256" key="1">
    <source>
        <dbReference type="ARBA" id="ARBA00022603"/>
    </source>
</evidence>
<comment type="caution">
    <text evidence="4">The sequence shown here is derived from an EMBL/GenBank/DDBJ whole genome shotgun (WGS) entry which is preliminary data.</text>
</comment>
<dbReference type="STRING" id="337097.BHF71_04450"/>
<dbReference type="RefSeq" id="WP_069657627.1">
    <property type="nucleotide sequence ID" value="NZ_MIJF01000089.1"/>
</dbReference>
<evidence type="ECO:0000313" key="4">
    <source>
        <dbReference type="EMBL" id="OEF96407.1"/>
    </source>
</evidence>
<dbReference type="InterPro" id="IPR029063">
    <property type="entry name" value="SAM-dependent_MTases_sf"/>
</dbReference>
<keyword evidence="1 4" id="KW-0489">Methyltransferase</keyword>
<evidence type="ECO:0000313" key="5">
    <source>
        <dbReference type="Proteomes" id="UP000243739"/>
    </source>
</evidence>
<dbReference type="CDD" id="cd02440">
    <property type="entry name" value="AdoMet_MTases"/>
    <property type="match status" value="1"/>
</dbReference>
<dbReference type="PANTHER" id="PTHR47816:SF4">
    <property type="entry name" value="RIBOSOMAL RNA SMALL SUBUNIT METHYLTRANSFERASE C"/>
    <property type="match status" value="1"/>
</dbReference>
<evidence type="ECO:0000259" key="3">
    <source>
        <dbReference type="Pfam" id="PF05175"/>
    </source>
</evidence>
<accession>A0A1D2YS08</accession>
<evidence type="ECO:0000256" key="2">
    <source>
        <dbReference type="ARBA" id="ARBA00022679"/>
    </source>
</evidence>
<dbReference type="AlphaFoldDB" id="A0A1D2YS08"/>
<feature type="domain" description="Methyltransferase small" evidence="3">
    <location>
        <begin position="28"/>
        <end position="200"/>
    </location>
</feature>
<dbReference type="InterPro" id="IPR007848">
    <property type="entry name" value="Small_mtfrase_dom"/>
</dbReference>
<dbReference type="GO" id="GO:0008757">
    <property type="term" value="F:S-adenosylmethionine-dependent methyltransferase activity"/>
    <property type="evidence" value="ECO:0007669"/>
    <property type="project" value="InterPro"/>
</dbReference>
<organism evidence="4 5">
    <name type="scientific">Vulcanibacillus modesticaldus</name>
    <dbReference type="NCBI Taxonomy" id="337097"/>
    <lineage>
        <taxon>Bacteria</taxon>
        <taxon>Bacillati</taxon>
        <taxon>Bacillota</taxon>
        <taxon>Bacilli</taxon>
        <taxon>Bacillales</taxon>
        <taxon>Bacillaceae</taxon>
        <taxon>Vulcanibacillus</taxon>
    </lineage>
</organism>
<dbReference type="OrthoDB" id="9764961at2"/>
<keyword evidence="2 4" id="KW-0808">Transferase</keyword>
<proteinExistence type="predicted"/>
<dbReference type="Gene3D" id="3.40.50.150">
    <property type="entry name" value="Vaccinia Virus protein VP39"/>
    <property type="match status" value="1"/>
</dbReference>
<protein>
    <submittedName>
        <fullName evidence="4">16S rRNA methyltransferase</fullName>
    </submittedName>
</protein>
<dbReference type="Pfam" id="PF05175">
    <property type="entry name" value="MTS"/>
    <property type="match status" value="1"/>
</dbReference>
<dbReference type="EMBL" id="MIJF01000089">
    <property type="protein sequence ID" value="OEF96407.1"/>
    <property type="molecule type" value="Genomic_DNA"/>
</dbReference>
<gene>
    <name evidence="4" type="ORF">BHF71_04450</name>
</gene>